<evidence type="ECO:0000313" key="7">
    <source>
        <dbReference type="Proteomes" id="UP000053558"/>
    </source>
</evidence>
<dbReference type="InterPro" id="IPR020843">
    <property type="entry name" value="ER"/>
</dbReference>
<dbReference type="Gene3D" id="3.90.180.10">
    <property type="entry name" value="Medium-chain alcohol dehydrogenases, catalytic domain"/>
    <property type="match status" value="1"/>
</dbReference>
<dbReference type="GO" id="GO:0005829">
    <property type="term" value="C:cytosol"/>
    <property type="evidence" value="ECO:0007669"/>
    <property type="project" value="TreeGrafter"/>
</dbReference>
<dbReference type="Gene3D" id="3.40.50.720">
    <property type="entry name" value="NAD(P)-binding Rossmann-like Domain"/>
    <property type="match status" value="1"/>
</dbReference>
<dbReference type="GeneID" id="19199233"/>
<dbReference type="FunFam" id="3.40.50.720:FF:000053">
    <property type="entry name" value="Quinone oxidoreductase 1"/>
    <property type="match status" value="1"/>
</dbReference>
<dbReference type="PANTHER" id="PTHR48106">
    <property type="entry name" value="QUINONE OXIDOREDUCTASE PIG3-RELATED"/>
    <property type="match status" value="1"/>
</dbReference>
<gene>
    <name evidence="6" type="ORF">CONPUDRAFT_116362</name>
</gene>
<evidence type="ECO:0000259" key="5">
    <source>
        <dbReference type="SMART" id="SM00829"/>
    </source>
</evidence>
<dbReference type="Proteomes" id="UP000053558">
    <property type="component" value="Unassembled WGS sequence"/>
</dbReference>
<name>A0A5M3N7F6_CONPW</name>
<dbReference type="PANTHER" id="PTHR48106:SF13">
    <property type="entry name" value="QUINONE OXIDOREDUCTASE-RELATED"/>
    <property type="match status" value="1"/>
</dbReference>
<dbReference type="InterPro" id="IPR011032">
    <property type="entry name" value="GroES-like_sf"/>
</dbReference>
<dbReference type="GO" id="GO:0003960">
    <property type="term" value="F:quinone reductase (NADPH) activity"/>
    <property type="evidence" value="ECO:0007669"/>
    <property type="project" value="InterPro"/>
</dbReference>
<dbReference type="CDD" id="cd05286">
    <property type="entry name" value="QOR2"/>
    <property type="match status" value="1"/>
</dbReference>
<dbReference type="Pfam" id="PF00107">
    <property type="entry name" value="ADH_zinc_N"/>
    <property type="match status" value="1"/>
</dbReference>
<dbReference type="InterPro" id="IPR013154">
    <property type="entry name" value="ADH-like_N"/>
</dbReference>
<feature type="domain" description="Enoyl reductase (ER)" evidence="5">
    <location>
        <begin position="38"/>
        <end position="359"/>
    </location>
</feature>
<evidence type="ECO:0000256" key="1">
    <source>
        <dbReference type="ARBA" id="ARBA00022857"/>
    </source>
</evidence>
<evidence type="ECO:0000256" key="3">
    <source>
        <dbReference type="ARBA" id="ARBA00043088"/>
    </source>
</evidence>
<keyword evidence="1" id="KW-0521">NADP</keyword>
<evidence type="ECO:0000313" key="6">
    <source>
        <dbReference type="EMBL" id="EIW87218.1"/>
    </source>
</evidence>
<dbReference type="InterPro" id="IPR013149">
    <property type="entry name" value="ADH-like_C"/>
</dbReference>
<comment type="caution">
    <text evidence="6">The sequence shown here is derived from an EMBL/GenBank/DDBJ whole genome shotgun (WGS) entry which is preliminary data.</text>
</comment>
<accession>A0A5M3N7F6</accession>
<dbReference type="InterPro" id="IPR036291">
    <property type="entry name" value="NAD(P)-bd_dom_sf"/>
</dbReference>
<dbReference type="OMA" id="VDMSYSR"/>
<evidence type="ECO:0000256" key="4">
    <source>
        <dbReference type="ARBA" id="ARBA00070796"/>
    </source>
</evidence>
<dbReference type="GO" id="GO:0035925">
    <property type="term" value="F:mRNA 3'-UTR AU-rich region binding"/>
    <property type="evidence" value="ECO:0007669"/>
    <property type="project" value="TreeGrafter"/>
</dbReference>
<organism evidence="6 7">
    <name type="scientific">Coniophora puteana (strain RWD-64-598)</name>
    <name type="common">Brown rot fungus</name>
    <dbReference type="NCBI Taxonomy" id="741705"/>
    <lineage>
        <taxon>Eukaryota</taxon>
        <taxon>Fungi</taxon>
        <taxon>Dikarya</taxon>
        <taxon>Basidiomycota</taxon>
        <taxon>Agaricomycotina</taxon>
        <taxon>Agaricomycetes</taxon>
        <taxon>Agaricomycetidae</taxon>
        <taxon>Boletales</taxon>
        <taxon>Coniophorineae</taxon>
        <taxon>Coniophoraceae</taxon>
        <taxon>Coniophora</taxon>
    </lineage>
</organism>
<dbReference type="AlphaFoldDB" id="A0A5M3N7F6"/>
<dbReference type="SMART" id="SM00829">
    <property type="entry name" value="PKS_ER"/>
    <property type="match status" value="1"/>
</dbReference>
<reference evidence="7" key="1">
    <citation type="journal article" date="2012" name="Science">
        <title>The Paleozoic origin of enzymatic lignin decomposition reconstructed from 31 fungal genomes.</title>
        <authorList>
            <person name="Floudas D."/>
            <person name="Binder M."/>
            <person name="Riley R."/>
            <person name="Barry K."/>
            <person name="Blanchette R.A."/>
            <person name="Henrissat B."/>
            <person name="Martinez A.T."/>
            <person name="Otillar R."/>
            <person name="Spatafora J.W."/>
            <person name="Yadav J.S."/>
            <person name="Aerts A."/>
            <person name="Benoit I."/>
            <person name="Boyd A."/>
            <person name="Carlson A."/>
            <person name="Copeland A."/>
            <person name="Coutinho P.M."/>
            <person name="de Vries R.P."/>
            <person name="Ferreira P."/>
            <person name="Findley K."/>
            <person name="Foster B."/>
            <person name="Gaskell J."/>
            <person name="Glotzer D."/>
            <person name="Gorecki P."/>
            <person name="Heitman J."/>
            <person name="Hesse C."/>
            <person name="Hori C."/>
            <person name="Igarashi K."/>
            <person name="Jurgens J.A."/>
            <person name="Kallen N."/>
            <person name="Kersten P."/>
            <person name="Kohler A."/>
            <person name="Kuees U."/>
            <person name="Kumar T.K.A."/>
            <person name="Kuo A."/>
            <person name="LaButti K."/>
            <person name="Larrondo L.F."/>
            <person name="Lindquist E."/>
            <person name="Ling A."/>
            <person name="Lombard V."/>
            <person name="Lucas S."/>
            <person name="Lundell T."/>
            <person name="Martin R."/>
            <person name="McLaughlin D.J."/>
            <person name="Morgenstern I."/>
            <person name="Morin E."/>
            <person name="Murat C."/>
            <person name="Nagy L.G."/>
            <person name="Nolan M."/>
            <person name="Ohm R.A."/>
            <person name="Patyshakuliyeva A."/>
            <person name="Rokas A."/>
            <person name="Ruiz-Duenas F.J."/>
            <person name="Sabat G."/>
            <person name="Salamov A."/>
            <person name="Samejima M."/>
            <person name="Schmutz J."/>
            <person name="Slot J.C."/>
            <person name="St John F."/>
            <person name="Stenlid J."/>
            <person name="Sun H."/>
            <person name="Sun S."/>
            <person name="Syed K."/>
            <person name="Tsang A."/>
            <person name="Wiebenga A."/>
            <person name="Young D."/>
            <person name="Pisabarro A."/>
            <person name="Eastwood D.C."/>
            <person name="Martin F."/>
            <person name="Cullen D."/>
            <person name="Grigoriev I.V."/>
            <person name="Hibbett D.S."/>
        </authorList>
    </citation>
    <scope>NUCLEOTIDE SEQUENCE [LARGE SCALE GENOMIC DNA]</scope>
    <source>
        <strain evidence="7">RWD-64-598 SS2</strain>
    </source>
</reference>
<dbReference type="InterPro" id="IPR047618">
    <property type="entry name" value="QOR-like"/>
</dbReference>
<dbReference type="GO" id="GO:0070402">
    <property type="term" value="F:NADPH binding"/>
    <property type="evidence" value="ECO:0007669"/>
    <property type="project" value="TreeGrafter"/>
</dbReference>
<dbReference type="EMBL" id="JH711573">
    <property type="protein sequence ID" value="EIW87218.1"/>
    <property type="molecule type" value="Genomic_DNA"/>
</dbReference>
<dbReference type="RefSeq" id="XP_007763777.1">
    <property type="nucleotide sequence ID" value="XM_007765587.1"/>
</dbReference>
<dbReference type="OrthoDB" id="48317at2759"/>
<dbReference type="SUPFAM" id="SSF51735">
    <property type="entry name" value="NAD(P)-binding Rossmann-fold domains"/>
    <property type="match status" value="1"/>
</dbReference>
<sequence length="363" mass="39453">MFGSTRRLFTLARQFATPSAKMSTYPSKIYALGMSKTGPIDVLEKIEVPFPEVKPDHLLIKVNYIGVNFIDTYYRQGLYPVDNFPFVLGKETSGTIIGLPSDQTTLNDPDYKARGYKQGGKVASDVLSTHAEYISVPWKTVYPVPDAVSPLTAVATLVQALTAVSFMDEAYAVKKGDTILIHTVAGGLGLLMAQYAKSLGATIIGTTSTTEKAELAKKNGADHVIIYKTENTVKRVLEITNGEGVDAIFDGVGKDTFDANFDMIKRKGTLISVGNASGAVPPFPPLKLLPKNLKLLRPTMNNYAYTAQEALYYGQKVFDLVQKGTLRPHVHKEYPFTTEGAQQAQKDLTSGATTGKVVIKVSD</sequence>
<protein>
    <recommendedName>
        <fullName evidence="4">Probable quinone oxidoreductase</fullName>
    </recommendedName>
    <alternativeName>
        <fullName evidence="3">NADPH:quinone reductase</fullName>
    </alternativeName>
</protein>
<dbReference type="Pfam" id="PF08240">
    <property type="entry name" value="ADH_N"/>
    <property type="match status" value="1"/>
</dbReference>
<proteinExistence type="predicted"/>
<dbReference type="KEGG" id="cput:CONPUDRAFT_116362"/>
<keyword evidence="2" id="KW-0560">Oxidoreductase</keyword>
<evidence type="ECO:0000256" key="2">
    <source>
        <dbReference type="ARBA" id="ARBA00023002"/>
    </source>
</evidence>
<keyword evidence="7" id="KW-1185">Reference proteome</keyword>
<dbReference type="SUPFAM" id="SSF50129">
    <property type="entry name" value="GroES-like"/>
    <property type="match status" value="1"/>
</dbReference>